<gene>
    <name evidence="2" type="ORF">Sliba_78260</name>
</gene>
<organism evidence="2 3">
    <name type="scientific">Streptomyces nigrescens</name>
    <dbReference type="NCBI Taxonomy" id="1920"/>
    <lineage>
        <taxon>Bacteria</taxon>
        <taxon>Bacillati</taxon>
        <taxon>Actinomycetota</taxon>
        <taxon>Actinomycetes</taxon>
        <taxon>Kitasatosporales</taxon>
        <taxon>Streptomycetaceae</taxon>
        <taxon>Streptomyces</taxon>
    </lineage>
</organism>
<dbReference type="EMBL" id="BLIP01000003">
    <property type="protein sequence ID" value="GFE27373.1"/>
    <property type="molecule type" value="Genomic_DNA"/>
</dbReference>
<sequence length="63" mass="6928">MGDAPYAERSSRSCPPPAFGLAYTALLVVAVRLLSRGLRPGWYPLHGRIGWQAWTVSQLMDLA</sequence>
<keyword evidence="1" id="KW-1133">Transmembrane helix</keyword>
<evidence type="ECO:0000313" key="3">
    <source>
        <dbReference type="Proteomes" id="UP000429552"/>
    </source>
</evidence>
<dbReference type="Proteomes" id="UP000429552">
    <property type="component" value="Unassembled WGS sequence"/>
</dbReference>
<comment type="caution">
    <text evidence="2">The sequence shown here is derived from an EMBL/GenBank/DDBJ whole genome shotgun (WGS) entry which is preliminary data.</text>
</comment>
<feature type="transmembrane region" description="Helical" evidence="1">
    <location>
        <begin position="18"/>
        <end position="35"/>
    </location>
</feature>
<protein>
    <submittedName>
        <fullName evidence="2">Uncharacterized protein</fullName>
    </submittedName>
</protein>
<evidence type="ECO:0000256" key="1">
    <source>
        <dbReference type="SAM" id="Phobius"/>
    </source>
</evidence>
<keyword evidence="1" id="KW-0812">Transmembrane</keyword>
<accession>A0A640TTH0</accession>
<dbReference type="AlphaFoldDB" id="A0A640TTH0"/>
<reference evidence="2 3" key="1">
    <citation type="submission" date="2019-12" db="EMBL/GenBank/DDBJ databases">
        <title>Whole genome shotgun sequence of Streptomyces libani subsp. libani NBRC 13452.</title>
        <authorList>
            <person name="Ichikawa N."/>
            <person name="Kimura A."/>
            <person name="Kitahashi Y."/>
            <person name="Komaki H."/>
            <person name="Tamura T."/>
        </authorList>
    </citation>
    <scope>NUCLEOTIDE SEQUENCE [LARGE SCALE GENOMIC DNA]</scope>
    <source>
        <strain evidence="2 3">NBRC 13452</strain>
    </source>
</reference>
<dbReference type="RefSeq" id="WP_167540649.1">
    <property type="nucleotide sequence ID" value="NZ_BLIP01000003.1"/>
</dbReference>
<evidence type="ECO:0000313" key="2">
    <source>
        <dbReference type="EMBL" id="GFE27373.1"/>
    </source>
</evidence>
<name>A0A640TTH0_STRNI</name>
<keyword evidence="1" id="KW-0472">Membrane</keyword>
<proteinExistence type="predicted"/>